<evidence type="ECO:0000313" key="7">
    <source>
        <dbReference type="EMBL" id="MCS0635079.1"/>
    </source>
</evidence>
<gene>
    <name evidence="7" type="ORF">NX801_05280</name>
</gene>
<dbReference type="Gene3D" id="2.30.31.20">
    <property type="entry name" value="Sporulation-specific cell division protein SsgB"/>
    <property type="match status" value="1"/>
</dbReference>
<dbReference type="InterPro" id="IPR038658">
    <property type="entry name" value="SsgB_sf"/>
</dbReference>
<keyword evidence="3" id="KW-0132">Cell division</keyword>
<evidence type="ECO:0000256" key="4">
    <source>
        <dbReference type="ARBA" id="ARBA00022969"/>
    </source>
</evidence>
<evidence type="ECO:0000256" key="1">
    <source>
        <dbReference type="ARBA" id="ARBA00004431"/>
    </source>
</evidence>
<reference evidence="7" key="1">
    <citation type="submission" date="2022-08" db="EMBL/GenBank/DDBJ databases">
        <authorList>
            <person name="Somphong A."/>
            <person name="Phongsopitanun W."/>
        </authorList>
    </citation>
    <scope>NUCLEOTIDE SEQUENCE</scope>
    <source>
        <strain evidence="7">LP05-1</strain>
    </source>
</reference>
<keyword evidence="5" id="KW-0717">Septation</keyword>
<name>A0ABT2CCD8_9ACTN</name>
<dbReference type="Pfam" id="PF04686">
    <property type="entry name" value="SsgA"/>
    <property type="match status" value="1"/>
</dbReference>
<evidence type="ECO:0000256" key="6">
    <source>
        <dbReference type="ARBA" id="ARBA00023306"/>
    </source>
</evidence>
<evidence type="ECO:0000256" key="2">
    <source>
        <dbReference type="ARBA" id="ARBA00009323"/>
    </source>
</evidence>
<dbReference type="EMBL" id="JANUGQ010000003">
    <property type="protein sequence ID" value="MCS0635079.1"/>
    <property type="molecule type" value="Genomic_DNA"/>
</dbReference>
<keyword evidence="4" id="KW-0749">Sporulation</keyword>
<evidence type="ECO:0000256" key="3">
    <source>
        <dbReference type="ARBA" id="ARBA00022618"/>
    </source>
</evidence>
<accession>A0ABT2CCD8</accession>
<keyword evidence="6" id="KW-0131">Cell cycle</keyword>
<protein>
    <submittedName>
        <fullName evidence="7">SsgA family sporulation/cell division regulator</fullName>
    </submittedName>
</protein>
<dbReference type="InterPro" id="IPR006776">
    <property type="entry name" value="SsgB"/>
</dbReference>
<comment type="caution">
    <text evidence="7">The sequence shown here is derived from an EMBL/GenBank/DDBJ whole genome shotgun (WGS) entry which is preliminary data.</text>
</comment>
<dbReference type="Proteomes" id="UP001431313">
    <property type="component" value="Unassembled WGS sequence"/>
</dbReference>
<proteinExistence type="inferred from homology"/>
<sequence>MKAVLRDKVFMRLLAQSGHDLPVLAQLTYEADDPYAVRVGFLHDGLLAAEWRLSREMLAEGMRGEVGIGDVRMWPHLNGSREELRIELLRSAVFTVWAPSLRKFLDRTYEEVPAGQERLELDAFLAEVLAAG</sequence>
<comment type="subcellular location">
    <subcellularLocation>
        <location evidence="1">Cell septum</location>
    </subcellularLocation>
</comment>
<evidence type="ECO:0000256" key="5">
    <source>
        <dbReference type="ARBA" id="ARBA00023210"/>
    </source>
</evidence>
<dbReference type="RefSeq" id="WP_258785788.1">
    <property type="nucleotide sequence ID" value="NZ_JANUGQ010000003.1"/>
</dbReference>
<keyword evidence="8" id="KW-1185">Reference proteome</keyword>
<evidence type="ECO:0000313" key="8">
    <source>
        <dbReference type="Proteomes" id="UP001431313"/>
    </source>
</evidence>
<comment type="similarity">
    <text evidence="2">Belongs to the SsgA family.</text>
</comment>
<organism evidence="7 8">
    <name type="scientific">Streptomyces pyxinae</name>
    <dbReference type="NCBI Taxonomy" id="2970734"/>
    <lineage>
        <taxon>Bacteria</taxon>
        <taxon>Bacillati</taxon>
        <taxon>Actinomycetota</taxon>
        <taxon>Actinomycetes</taxon>
        <taxon>Kitasatosporales</taxon>
        <taxon>Streptomycetaceae</taxon>
        <taxon>Streptomyces</taxon>
    </lineage>
</organism>